<dbReference type="AlphaFoldDB" id="A0A379FFI2"/>
<dbReference type="PANTHER" id="PTHR21028:SF2">
    <property type="entry name" value="CYTH DOMAIN-CONTAINING PROTEIN"/>
    <property type="match status" value="1"/>
</dbReference>
<accession>A0A379FFI2</accession>
<evidence type="ECO:0000313" key="2">
    <source>
        <dbReference type="EMBL" id="MEY2344277.1"/>
    </source>
</evidence>
<evidence type="ECO:0000259" key="1">
    <source>
        <dbReference type="PROSITE" id="PS51707"/>
    </source>
</evidence>
<dbReference type="InterPro" id="IPR033469">
    <property type="entry name" value="CYTH-like_dom_sf"/>
</dbReference>
<evidence type="ECO:0000313" key="3">
    <source>
        <dbReference type="EMBL" id="SUC18366.1"/>
    </source>
</evidence>
<dbReference type="InterPro" id="IPR008173">
    <property type="entry name" value="Adenylyl_cyclase_CyaB"/>
</dbReference>
<organism evidence="3 4">
    <name type="scientific">Proteus mirabilis</name>
    <dbReference type="NCBI Taxonomy" id="584"/>
    <lineage>
        <taxon>Bacteria</taxon>
        <taxon>Pseudomonadati</taxon>
        <taxon>Pseudomonadota</taxon>
        <taxon>Gammaproteobacteria</taxon>
        <taxon>Enterobacterales</taxon>
        <taxon>Morganellaceae</taxon>
        <taxon>Proteus</taxon>
    </lineage>
</organism>
<dbReference type="CDD" id="cd07890">
    <property type="entry name" value="CYTH-like_AC_IV-like"/>
    <property type="match status" value="1"/>
</dbReference>
<dbReference type="Gene3D" id="2.40.320.10">
    <property type="entry name" value="Hypothetical Protein Pfu-838710-001"/>
    <property type="match status" value="1"/>
</dbReference>
<dbReference type="Proteomes" id="UP000254191">
    <property type="component" value="Unassembled WGS sequence"/>
</dbReference>
<reference evidence="2" key="2">
    <citation type="submission" date="2021-05" db="EMBL/GenBank/DDBJ databases">
        <title>First report of NDM-5 and VEB-6 producing Proteus mirabilis isolated from blood of a sepsis patient in Kolkata, India.</title>
        <authorList>
            <person name="Halder G."/>
            <person name="Chaudhuri B."/>
            <person name="Dutta S."/>
        </authorList>
    </citation>
    <scope>NUCLEOTIDE SEQUENCE [LARGE SCALE GENOMIC DNA]</scope>
    <source>
        <strain evidence="2">7049</strain>
    </source>
</reference>
<dbReference type="EMBL" id="UGTS01000004">
    <property type="protein sequence ID" value="SUC18366.1"/>
    <property type="molecule type" value="Genomic_DNA"/>
</dbReference>
<reference evidence="3 4" key="1">
    <citation type="submission" date="2018-06" db="EMBL/GenBank/DDBJ databases">
        <authorList>
            <consortium name="Pathogen Informatics"/>
            <person name="Doyle S."/>
        </authorList>
    </citation>
    <scope>NUCLEOTIDE SEQUENCE [LARGE SCALE GENOMIC DNA]</scope>
    <source>
        <strain evidence="3 4">NCTC11938</strain>
    </source>
</reference>
<evidence type="ECO:0000313" key="4">
    <source>
        <dbReference type="Proteomes" id="UP000254191"/>
    </source>
</evidence>
<dbReference type="EMBL" id="JADQCH020000001">
    <property type="protein sequence ID" value="MEY2344277.1"/>
    <property type="molecule type" value="Genomic_DNA"/>
</dbReference>
<sequence length="182" mass="21058">MSEHFQGKFEAELKYHLKRPQDFIDALQLAGATLFISKNDETDWYLEHPNTPFPAPSISLCVRKMVPSGINLLIVKGPEQAQCEAVKIEDAEKTVSMFKTLGYHCILNYTKSRQIYFLEQFHITIDKLDNLGYFAEFAIMTDDESKLADYKQQLHNLAYQFGFNDSEQEHHNYKTILLSKLA</sequence>
<feature type="domain" description="CYTH" evidence="1">
    <location>
        <begin position="8"/>
        <end position="179"/>
    </location>
</feature>
<dbReference type="RefSeq" id="WP_004242554.1">
    <property type="nucleotide sequence ID" value="NZ_CP020052.1"/>
</dbReference>
<name>A0A379FFI2_PROMI</name>
<dbReference type="PANTHER" id="PTHR21028">
    <property type="entry name" value="SI:CH211-156B7.4"/>
    <property type="match status" value="1"/>
</dbReference>
<dbReference type="PROSITE" id="PS51707">
    <property type="entry name" value="CYTH"/>
    <property type="match status" value="1"/>
</dbReference>
<proteinExistence type="predicted"/>
<dbReference type="Pfam" id="PF01928">
    <property type="entry name" value="CYTH"/>
    <property type="match status" value="1"/>
</dbReference>
<dbReference type="NCBIfam" id="TIGR00318">
    <property type="entry name" value="cyaB"/>
    <property type="match status" value="1"/>
</dbReference>
<dbReference type="InterPro" id="IPR023577">
    <property type="entry name" value="CYTH_domain"/>
</dbReference>
<dbReference type="SUPFAM" id="SSF55154">
    <property type="entry name" value="CYTH-like phosphatases"/>
    <property type="match status" value="1"/>
</dbReference>
<gene>
    <name evidence="2" type="primary">cyaB</name>
    <name evidence="2" type="ORF">I3679_009630</name>
    <name evidence="3" type="ORF">NCTC11938_00692</name>
</gene>
<protein>
    <submittedName>
        <fullName evidence="2 3">Adenylate cyclase</fullName>
    </submittedName>
</protein>